<proteinExistence type="inferred from homology"/>
<dbReference type="PANTHER" id="PTHR19229:SF36">
    <property type="entry name" value="ATP-BINDING CASSETTE SUB-FAMILY A MEMBER 2"/>
    <property type="match status" value="1"/>
</dbReference>
<keyword evidence="6" id="KW-0547">Nucleotide-binding</keyword>
<dbReference type="InterPro" id="IPR027417">
    <property type="entry name" value="P-loop_NTPase"/>
</dbReference>
<dbReference type="PANTHER" id="PTHR19229">
    <property type="entry name" value="ATP-BINDING CASSETTE TRANSPORTER SUBFAMILY A ABCA"/>
    <property type="match status" value="1"/>
</dbReference>
<feature type="transmembrane region" description="Helical" evidence="10">
    <location>
        <begin position="1466"/>
        <end position="1486"/>
    </location>
</feature>
<feature type="domain" description="ABC transporter" evidence="11">
    <location>
        <begin position="1539"/>
        <end position="1768"/>
    </location>
</feature>
<feature type="domain" description="ABC transporter" evidence="11">
    <location>
        <begin position="672"/>
        <end position="901"/>
    </location>
</feature>
<dbReference type="GeneID" id="94286743"/>
<comment type="caution">
    <text evidence="12">The sequence shown here is derived from an EMBL/GenBank/DDBJ whole genome shotgun (WGS) entry which is preliminary data.</text>
</comment>
<dbReference type="RefSeq" id="XP_067752823.1">
    <property type="nucleotide sequence ID" value="XM_067896666.1"/>
</dbReference>
<dbReference type="Proteomes" id="UP000674318">
    <property type="component" value="Unassembled WGS sequence"/>
</dbReference>
<comment type="subcellular location">
    <subcellularLocation>
        <location evidence="1">Membrane</location>
        <topology evidence="1">Multi-pass membrane protein</topology>
    </subcellularLocation>
</comment>
<dbReference type="GO" id="GO:0140359">
    <property type="term" value="F:ABC-type transporter activity"/>
    <property type="evidence" value="ECO:0007669"/>
    <property type="project" value="InterPro"/>
</dbReference>
<dbReference type="Pfam" id="PF00005">
    <property type="entry name" value="ABC_tran"/>
    <property type="match status" value="2"/>
</dbReference>
<keyword evidence="13" id="KW-1185">Reference proteome</keyword>
<evidence type="ECO:0000256" key="1">
    <source>
        <dbReference type="ARBA" id="ARBA00004141"/>
    </source>
</evidence>
<accession>A0A836I8K6</accession>
<feature type="transmembrane region" description="Helical" evidence="10">
    <location>
        <begin position="1307"/>
        <end position="1334"/>
    </location>
</feature>
<evidence type="ECO:0000256" key="8">
    <source>
        <dbReference type="ARBA" id="ARBA00022989"/>
    </source>
</evidence>
<sequence>MSDSWRRYRTQLYGFLVKTFLQRWRTPVSTVLEVFLPCLFTILLSITFWLSDESSTPAMIYDGRTGVLDVSAILSFSLCKPPGSSLGLTRIPCSPGEDPHSLKCLSLIGNGREVCMTPKAYESVSGILYAMYYGTESFRLNTMDGHLILSALVTEESRRDNPTFFGRGGKASLAHYGLLLVSSDSRDVAQEFMTFCRTKSTMCGEVLYKEPFSSLDDAQNYAAANENTVWAIVHIPEASLTSSGVTEFTISMNFSATASTSNGSPRSLFTRGPATRGHMHGSTLYWASGFMTLQTFVQEFYLGQLMANNPLDGRAIYATDPETGRRGISEYLSQYGSVIVPMPTPQTYKNSFLEQWAYYMPLLAVMAVLYPASRLVLLIVDEKHNGIREAMLIMGLHPSCMFFGWYSSAFIMDVVASILAAIVLRFGFLYRVNYGLLLLLYFSFMQQNTALCFFISSLSRNPRVASWFIAFVLFVCAIPSFSFPDGMRDVQKICCCLVPCVGYSEAFKMMLNYVSFGMHFGWKEANTGYFNFATVIGMMWASFGTLMLIAYYLDRVSFGAVGRSAHPLFFLMPLVRLFRKRKAPMIKMSDMGRPIRPGSMVKGHNSDDAEVSSGSSILNPLKSGEKDSLQVNAQLIEHYHDVVNPLEPENAVVFHRLRKVYVSGGILGFFYTYFTGLFRKGDRVAALDGVTFTMRSGEVSVLLGPNGAGKSTIMGLATGMVRPTSGDVYVRGYNGATHMDECRQNIGYCPQRDIVWPLLTVEEHITFYARMKGSDSVDVQKKVEYALDLVDLHEKRKCKASNLSAGQRRRLCVAIAMVGDSSVLLLDEPTAGMDIKNRKKVYDALNRSRANRSVLISTHLLDEADRIADRVFILDKGVLCAEGSTLFLKSQMEVGYVVTCLLKGSMPVEEEDTAAEELMSFVRAESSAAQRIASNSNEECALLGVQRRGREVCFRFPITLLGSVGVALISTIQRNSERLHLQNISLDLTTLEDVFVSLTHTMPLMSNITDGELIGGREDGGDLLLDPKTHSTITDLYEKKFCFLVFFSHFRALFLKRWHYAQRDVRLLIYQVVLPIMFLLLSLLINLVRDPSQPALRLDMTMYDDYASNPSQVLTGYSAFGRPGRGGGPPPRQAATNAYALDEKLPDGAWGPHYLTDFRKLKNGPPNASYELSHLLSAELGSHSSPRYIAVSPMNLVFGPGGPRGTPIVLHNTSNPHAAPQGVDALYHLAGHQLFGSKVPQPTVVNSPMKLGKFETGLVSVKKQVMIGIFIILPFIFIPSNTIAYIVEEKESGSRHMQWLSGAGVAAYWLSSFVFDCLSYIATQILAFIVLALFGRTEYVSKDMVGPAMALFFFFGVSSIPFSYFLSFFFRSGFAAQSVVFCINFTCGFLWVIAESMIAPHALRFVKVTASILRIFPSTCFGEGMFVLSGTQMANMMFPNREKTSLFAPTYFRADGSPSGGIGTGLIYMSVVGVSCSLVLLVLEYLRLHRLSFIFTRCCVRRNPEDEEEHLRLVNADPSVKQEEDHVCSVKTGPDYTGIAVQHLHKRYFGSQHAAVQDISFGVREGEVMGMLGLNGAGKSTVMSVLAGETVATSGQAFVNHYAAQSMMSRFFIGYCPQYDALLSNLSAEEHLWLYARLRGIKEKYIGGEVQLLLKELGLYPFRSQSAASLSGGNKRRLSLAIAMVGHTTGVLLDEPTAGMDPVARAQTCSVVRSLAAGKSVLLSTHILDEVEALADRVAVVVQGNLRCIGTPQELKGTYNTTAAYTLHVLFSTEVHLQGADAKLVEEVRRYVLDTITASTAVDMQKGDRCVVLEVFPYSMQLSVSGDLASICKVASEMQAGKAKEIPPAKYVSVSQPTLEDILLLQ</sequence>
<dbReference type="SUPFAM" id="SSF52540">
    <property type="entry name" value="P-loop containing nucleoside triphosphate hydrolases"/>
    <property type="match status" value="2"/>
</dbReference>
<keyword evidence="9 10" id="KW-0472">Membrane</keyword>
<dbReference type="CDD" id="cd03263">
    <property type="entry name" value="ABC_subfamily_A"/>
    <property type="match status" value="2"/>
</dbReference>
<keyword evidence="4 10" id="KW-0812">Transmembrane</keyword>
<dbReference type="Pfam" id="PF12698">
    <property type="entry name" value="ABC2_membrane_3"/>
    <property type="match status" value="2"/>
</dbReference>
<dbReference type="Gene3D" id="3.40.50.300">
    <property type="entry name" value="P-loop containing nucleotide triphosphate hydrolases"/>
    <property type="match status" value="2"/>
</dbReference>
<name>A0A836I8K6_9TRYP</name>
<dbReference type="GO" id="GO:0016887">
    <property type="term" value="F:ATP hydrolysis activity"/>
    <property type="evidence" value="ECO:0007669"/>
    <property type="project" value="InterPro"/>
</dbReference>
<dbReference type="GO" id="GO:0005319">
    <property type="term" value="F:lipid transporter activity"/>
    <property type="evidence" value="ECO:0007669"/>
    <property type="project" value="TreeGrafter"/>
</dbReference>
<organism evidence="12 13">
    <name type="scientific">Porcisia hertigi</name>
    <dbReference type="NCBI Taxonomy" id="2761500"/>
    <lineage>
        <taxon>Eukaryota</taxon>
        <taxon>Discoba</taxon>
        <taxon>Euglenozoa</taxon>
        <taxon>Kinetoplastea</taxon>
        <taxon>Metakinetoplastina</taxon>
        <taxon>Trypanosomatida</taxon>
        <taxon>Trypanosomatidae</taxon>
        <taxon>Leishmaniinae</taxon>
        <taxon>Porcisia</taxon>
    </lineage>
</organism>
<reference evidence="12 13" key="1">
    <citation type="submission" date="2021-02" db="EMBL/GenBank/DDBJ databases">
        <title>Porcisia hertigi Genome sequencing and assembly.</title>
        <authorList>
            <person name="Almutairi H."/>
            <person name="Gatherer D."/>
        </authorList>
    </citation>
    <scope>NUCLEOTIDE SEQUENCE [LARGE SCALE GENOMIC DNA]</scope>
    <source>
        <strain evidence="12 13">C119</strain>
    </source>
</reference>
<dbReference type="OrthoDB" id="10255969at2759"/>
<keyword evidence="3" id="KW-0813">Transport</keyword>
<feature type="transmembrane region" description="Helical" evidence="10">
    <location>
        <begin position="1346"/>
        <end position="1368"/>
    </location>
</feature>
<evidence type="ECO:0000256" key="3">
    <source>
        <dbReference type="ARBA" id="ARBA00022448"/>
    </source>
</evidence>
<keyword evidence="8 10" id="KW-1133">Transmembrane helix</keyword>
<dbReference type="InterPro" id="IPR017871">
    <property type="entry name" value="ABC_transporter-like_CS"/>
</dbReference>
<evidence type="ECO:0000256" key="7">
    <source>
        <dbReference type="ARBA" id="ARBA00022840"/>
    </source>
</evidence>
<evidence type="ECO:0000256" key="5">
    <source>
        <dbReference type="ARBA" id="ARBA00022737"/>
    </source>
</evidence>
<protein>
    <recommendedName>
        <fullName evidence="11">ABC transporter domain-containing protein</fullName>
    </recommendedName>
</protein>
<feature type="transmembrane region" description="Helical" evidence="10">
    <location>
        <begin position="31"/>
        <end position="50"/>
    </location>
</feature>
<dbReference type="PROSITE" id="PS00211">
    <property type="entry name" value="ABC_TRANSPORTER_1"/>
    <property type="match status" value="2"/>
</dbReference>
<feature type="transmembrane region" description="Helical" evidence="10">
    <location>
        <begin position="528"/>
        <end position="552"/>
    </location>
</feature>
<dbReference type="InterPro" id="IPR026082">
    <property type="entry name" value="ABCA"/>
</dbReference>
<evidence type="ECO:0000313" key="13">
    <source>
        <dbReference type="Proteomes" id="UP000674318"/>
    </source>
</evidence>
<evidence type="ECO:0000256" key="4">
    <source>
        <dbReference type="ARBA" id="ARBA00022692"/>
    </source>
</evidence>
<evidence type="ECO:0000259" key="11">
    <source>
        <dbReference type="PROSITE" id="PS50893"/>
    </source>
</evidence>
<dbReference type="PROSITE" id="PS50893">
    <property type="entry name" value="ABC_TRANSPORTER_2"/>
    <property type="match status" value="2"/>
</dbReference>
<feature type="transmembrane region" description="Helical" evidence="10">
    <location>
        <begin position="356"/>
        <end position="380"/>
    </location>
</feature>
<evidence type="ECO:0000256" key="10">
    <source>
        <dbReference type="SAM" id="Phobius"/>
    </source>
</evidence>
<feature type="transmembrane region" description="Helical" evidence="10">
    <location>
        <begin position="401"/>
        <end position="428"/>
    </location>
</feature>
<evidence type="ECO:0000256" key="6">
    <source>
        <dbReference type="ARBA" id="ARBA00022741"/>
    </source>
</evidence>
<dbReference type="GO" id="GO:0016020">
    <property type="term" value="C:membrane"/>
    <property type="evidence" value="ECO:0007669"/>
    <property type="project" value="UniProtKB-SubCell"/>
</dbReference>
<dbReference type="SMART" id="SM00382">
    <property type="entry name" value="AAA"/>
    <property type="match status" value="2"/>
</dbReference>
<feature type="transmembrane region" description="Helical" evidence="10">
    <location>
        <begin position="490"/>
        <end position="507"/>
    </location>
</feature>
<gene>
    <name evidence="12" type="ORF">JKF63_00615</name>
</gene>
<feature type="transmembrane region" description="Helical" evidence="10">
    <location>
        <begin position="558"/>
        <end position="578"/>
    </location>
</feature>
<keyword evidence="7" id="KW-0067">ATP-binding</keyword>
<evidence type="ECO:0000256" key="9">
    <source>
        <dbReference type="ARBA" id="ARBA00023136"/>
    </source>
</evidence>
<comment type="similarity">
    <text evidence="2">Belongs to the ABC transporter superfamily. ABCA family.</text>
</comment>
<keyword evidence="5" id="KW-0677">Repeat</keyword>
<evidence type="ECO:0000256" key="2">
    <source>
        <dbReference type="ARBA" id="ARBA00008869"/>
    </source>
</evidence>
<feature type="transmembrane region" description="Helical" evidence="10">
    <location>
        <begin position="1374"/>
        <end position="1393"/>
    </location>
</feature>
<feature type="transmembrane region" description="Helical" evidence="10">
    <location>
        <begin position="467"/>
        <end position="484"/>
    </location>
</feature>
<dbReference type="InterPro" id="IPR003439">
    <property type="entry name" value="ABC_transporter-like_ATP-bd"/>
</dbReference>
<dbReference type="InterPro" id="IPR013525">
    <property type="entry name" value="ABC2_TM"/>
</dbReference>
<feature type="transmembrane region" description="Helical" evidence="10">
    <location>
        <begin position="1067"/>
        <end position="1088"/>
    </location>
</feature>
<dbReference type="FunFam" id="3.40.50.300:FF:001253">
    <property type="entry name" value="ATP-binding cassette protein subfamily A, member 10"/>
    <property type="match status" value="2"/>
</dbReference>
<dbReference type="InterPro" id="IPR003593">
    <property type="entry name" value="AAA+_ATPase"/>
</dbReference>
<dbReference type="KEGG" id="phet:94286743"/>
<feature type="transmembrane region" description="Helical" evidence="10">
    <location>
        <begin position="660"/>
        <end position="678"/>
    </location>
</feature>
<dbReference type="EMBL" id="JAFJZO010000036">
    <property type="protein sequence ID" value="KAG5490495.1"/>
    <property type="molecule type" value="Genomic_DNA"/>
</dbReference>
<dbReference type="GO" id="GO:0005524">
    <property type="term" value="F:ATP binding"/>
    <property type="evidence" value="ECO:0007669"/>
    <property type="project" value="UniProtKB-KW"/>
</dbReference>
<feature type="transmembrane region" description="Helical" evidence="10">
    <location>
        <begin position="1265"/>
        <end position="1287"/>
    </location>
</feature>
<evidence type="ECO:0000313" key="12">
    <source>
        <dbReference type="EMBL" id="KAG5490495.1"/>
    </source>
</evidence>